<dbReference type="EMBL" id="JBEPLY010000016">
    <property type="protein sequence ID" value="MET3601803.1"/>
    <property type="molecule type" value="Genomic_DNA"/>
</dbReference>
<gene>
    <name evidence="1" type="ORF">ABID12_003765</name>
</gene>
<reference evidence="1 2" key="1">
    <citation type="submission" date="2024-06" db="EMBL/GenBank/DDBJ databases">
        <title>Genomic Encyclopedia of Type Strains, Phase IV (KMG-IV): sequencing the most valuable type-strain genomes for metagenomic binning, comparative biology and taxonomic classification.</title>
        <authorList>
            <person name="Goeker M."/>
        </authorList>
    </citation>
    <scope>NUCLEOTIDE SEQUENCE [LARGE SCALE GENOMIC DNA]</scope>
    <source>
        <strain evidence="1 2">DSM 28102</strain>
    </source>
</reference>
<protein>
    <submittedName>
        <fullName evidence="1">Glycosyltransferase involved in cell wall biosynthesis</fullName>
    </submittedName>
</protein>
<dbReference type="Proteomes" id="UP001549164">
    <property type="component" value="Unassembled WGS sequence"/>
</dbReference>
<dbReference type="PANTHER" id="PTHR12526:SF630">
    <property type="entry name" value="GLYCOSYLTRANSFERASE"/>
    <property type="match status" value="1"/>
</dbReference>
<keyword evidence="2" id="KW-1185">Reference proteome</keyword>
<dbReference type="Gene3D" id="3.40.50.2000">
    <property type="entry name" value="Glycogen Phosphorylase B"/>
    <property type="match status" value="2"/>
</dbReference>
<comment type="caution">
    <text evidence="1">The sequence shown here is derived from an EMBL/GenBank/DDBJ whole genome shotgun (WGS) entry which is preliminary data.</text>
</comment>
<dbReference type="PANTHER" id="PTHR12526">
    <property type="entry name" value="GLYCOSYLTRANSFERASE"/>
    <property type="match status" value="1"/>
</dbReference>
<proteinExistence type="predicted"/>
<evidence type="ECO:0000313" key="2">
    <source>
        <dbReference type="Proteomes" id="UP001549164"/>
    </source>
</evidence>
<accession>A0ABV2IHH8</accession>
<dbReference type="SUPFAM" id="SSF53756">
    <property type="entry name" value="UDP-Glycosyltransferase/glycogen phosphorylase"/>
    <property type="match status" value="2"/>
</dbReference>
<name>A0ABV2IHH8_9HYPH</name>
<sequence length="1131" mass="125497">MDATRTGNWLRKTLKLIGKSPDIQGNIDAADLQGITGWVWNKNAPETPMVVISTLEDGSQRVALADQYRDDLMRAGIGDGCHAFTISLAGKRPHVDENGILSVQVLGTESSLEFSAGTIFNTHAESTLSTGRAEHIKAPEKLDQTPDIQGHIDAVDSQSITGWVWNRNTPEAAMVVITSLEDGTQKVALADRYRDDLMQAGIGDGCHAFTINLANERPLLDKEGKLSVQVFGTGRSFEFSTGNLFDLNLELEGVSYAALTDSDGGRIGELKGNQIPVALSRPWLESPSLLLVNGFPAEDTLSGVKIPIDAPTEQEVHRAKITGARADTNVELFGFAGETFQRLDHVTQSTPVIETGFLTQLYHATLISRQHDSVAVTCWDGAHNPIGRAKVLYDVANRKRPTVIISYLFKEFGGTIWPPILNEDCVLLTIPWERRHLYEAAIRSAGIQFNTVWICKPRLPSFQLAALVATPEARVILDFDDNEEEFSLSSTTNTTFYGKLTINLVRELIEAVPARTVASLSLQESFGGDIVRHARNSVAEARERIPAPPDAPIKVGFIGTVRPHKRLLQAAQAITRVRHSSGQPIELHVYGDVKPEQLATQLCELGVTVRSNIPMRHLNAELATFDVVLTGFPSDEVEDQEINRFQISSKIGDALAVKRPVLVPDGPSTHDLASINGVFLFNTENFEQRLIDTIAFTGKISLPAPFTLDGAYSNFAKAESEAEKHSSAAGLRTLLPELFSDGMGNRSLRKTLLLIWKQHDAGLYGRRIDQIARSHKRRHPDHDVVVLELLHRADQKHYGNGANAFDNDSHQIFALSELKETGRTDIDGIKSLQVIWNNIDEIQENFTTTLIANNILPHNTAVIIFPILPEIERIIPALKAYKRVVDIVDNQISWSETITKSKNSHQYLMLTQSSHAIVFNSAENCKYFEKREFLPKGSSVHIIPNWYQPPGGFQGAPSPNDRLSRTRQIAYSGNMRDRFDFDLLILLAEKIPDVKIHLIGVLRADDEVVMRALKLPNIIYHGPKSERATLELLSKMDIAIVPHRLDDVSAYMDPLKVEMYESLYLPVVTTNMPGIDGSELITIATDNDDFINKVIEQISAPRKSKTNHRKSDNAEIYERLIVQLLDQAEKG</sequence>
<dbReference type="RefSeq" id="WP_354435609.1">
    <property type="nucleotide sequence ID" value="NZ_JBEPLY010000016.1"/>
</dbReference>
<organism evidence="1 2">
    <name type="scientific">Martelella mangrovi</name>
    <dbReference type="NCBI Taxonomy" id="1397477"/>
    <lineage>
        <taxon>Bacteria</taxon>
        <taxon>Pseudomonadati</taxon>
        <taxon>Pseudomonadota</taxon>
        <taxon>Alphaproteobacteria</taxon>
        <taxon>Hyphomicrobiales</taxon>
        <taxon>Aurantimonadaceae</taxon>
        <taxon>Martelella</taxon>
    </lineage>
</organism>
<evidence type="ECO:0000313" key="1">
    <source>
        <dbReference type="EMBL" id="MET3601803.1"/>
    </source>
</evidence>